<protein>
    <submittedName>
        <fullName evidence="1">Uncharacterized protein</fullName>
    </submittedName>
</protein>
<name>A0ACC1T7G8_9APHY</name>
<gene>
    <name evidence="1" type="ORF">NM688_g2744</name>
</gene>
<evidence type="ECO:0000313" key="1">
    <source>
        <dbReference type="EMBL" id="KAJ3555134.1"/>
    </source>
</evidence>
<dbReference type="EMBL" id="JANHOG010000362">
    <property type="protein sequence ID" value="KAJ3555134.1"/>
    <property type="molecule type" value="Genomic_DNA"/>
</dbReference>
<keyword evidence="2" id="KW-1185">Reference proteome</keyword>
<proteinExistence type="predicted"/>
<organism evidence="1 2">
    <name type="scientific">Phlebia brevispora</name>
    <dbReference type="NCBI Taxonomy" id="194682"/>
    <lineage>
        <taxon>Eukaryota</taxon>
        <taxon>Fungi</taxon>
        <taxon>Dikarya</taxon>
        <taxon>Basidiomycota</taxon>
        <taxon>Agaricomycotina</taxon>
        <taxon>Agaricomycetes</taxon>
        <taxon>Polyporales</taxon>
        <taxon>Meruliaceae</taxon>
        <taxon>Phlebia</taxon>
    </lineage>
</organism>
<accession>A0ACC1T7G8</accession>
<sequence length="500" mass="53562">MSYVFTKQFSTPVFNGKISVNTGLFIDGQYVHAIDRKTIKVIDPTNESAITEVACAMEEDVDAAVKAADRAYRETWGLQVPGYERGRLLNRLADLLEQNIDEVSAIEAIDCGKMFLHVKTMDIANVLSIIRYFAGWADKVSGKTIETEESKFAYTRYEPVGVCGLITPWNFPIMVTASKIAPALAAGNTVVIKPSEVTPLSALKLGEFTAEAGFPPGVFNVIPGYGTVAGQALSENPLVRKISLTGSTSTGRIIMETASKTNLKRTTLELGGKSPNLIFDDADLEQAVRWSSLGIFHHSGQMCSAGSRIYVQEGIYDKFLAAFTVASQAGQPGSVFDAATSQGPVVSLVQYERVMGYIKAGTTAGARIHVGGTRIGTTGYYIQPTIFVDATADMSIVREEIFGPVAVIIRFKNEADAIEMANDSMYGLASNIFTADVSRALRVANALDAGCVNINMASIADSRVPFGGIKGSGFGKELGEYALGAYTNVKAVQINIGTNL</sequence>
<comment type="caution">
    <text evidence="1">The sequence shown here is derived from an EMBL/GenBank/DDBJ whole genome shotgun (WGS) entry which is preliminary data.</text>
</comment>
<dbReference type="Proteomes" id="UP001148662">
    <property type="component" value="Unassembled WGS sequence"/>
</dbReference>
<evidence type="ECO:0000313" key="2">
    <source>
        <dbReference type="Proteomes" id="UP001148662"/>
    </source>
</evidence>
<reference evidence="1" key="1">
    <citation type="submission" date="2022-07" db="EMBL/GenBank/DDBJ databases">
        <title>Genome Sequence of Phlebia brevispora.</title>
        <authorList>
            <person name="Buettner E."/>
        </authorList>
    </citation>
    <scope>NUCLEOTIDE SEQUENCE</scope>
    <source>
        <strain evidence="1">MPL23</strain>
    </source>
</reference>